<evidence type="ECO:0000256" key="1">
    <source>
        <dbReference type="SAM" id="Phobius"/>
    </source>
</evidence>
<feature type="transmembrane region" description="Helical" evidence="1">
    <location>
        <begin position="100"/>
        <end position="120"/>
    </location>
</feature>
<proteinExistence type="predicted"/>
<dbReference type="AlphaFoldDB" id="A0A7X2ZQB5"/>
<dbReference type="NCBIfam" id="NF038065">
    <property type="entry name" value="Pr6Pr"/>
    <property type="match status" value="1"/>
</dbReference>
<keyword evidence="1" id="KW-0472">Membrane</keyword>
<feature type="transmembrane region" description="Helical" evidence="1">
    <location>
        <begin position="36"/>
        <end position="56"/>
    </location>
</feature>
<feature type="transmembrane region" description="Helical" evidence="1">
    <location>
        <begin position="172"/>
        <end position="192"/>
    </location>
</feature>
<gene>
    <name evidence="2" type="ORF">D9O36_01100</name>
</gene>
<feature type="transmembrane region" description="Helical" evidence="1">
    <location>
        <begin position="68"/>
        <end position="88"/>
    </location>
</feature>
<sequence>MEILGFCIGLFALVAQLALIIQNRQASVIETIIRYFSFFTILTNTLVVLFFAKNIFNRQSSVSFWGSKGAFTAITTFILIVGLVYQFVLRQIWIPDGLQLLVDELLHSVIPLFFFGYWVVYSKQADFDTGSVFKWLIYPIAYIVFVMTRGHFSNFYPYPFLDIKSIGTEQTLINILGLILVFIVLLSTIIFIGKKLKK</sequence>
<dbReference type="EMBL" id="RCNR01000002">
    <property type="protein sequence ID" value="MUH34424.1"/>
    <property type="molecule type" value="Genomic_DNA"/>
</dbReference>
<evidence type="ECO:0000313" key="3">
    <source>
        <dbReference type="Proteomes" id="UP000540519"/>
    </source>
</evidence>
<evidence type="ECO:0000313" key="2">
    <source>
        <dbReference type="EMBL" id="MUH34424.1"/>
    </source>
</evidence>
<evidence type="ECO:0008006" key="4">
    <source>
        <dbReference type="Google" id="ProtNLM"/>
    </source>
</evidence>
<dbReference type="Proteomes" id="UP000540519">
    <property type="component" value="Unassembled WGS sequence"/>
</dbReference>
<keyword evidence="1" id="KW-0812">Transmembrane</keyword>
<organism evidence="2 3">
    <name type="scientific">Zobellia amurskyensis</name>
    <dbReference type="NCBI Taxonomy" id="248905"/>
    <lineage>
        <taxon>Bacteria</taxon>
        <taxon>Pseudomonadati</taxon>
        <taxon>Bacteroidota</taxon>
        <taxon>Flavobacteriia</taxon>
        <taxon>Flavobacteriales</taxon>
        <taxon>Flavobacteriaceae</taxon>
        <taxon>Zobellia</taxon>
    </lineage>
</organism>
<accession>A0A7X2ZQB5</accession>
<feature type="transmembrane region" description="Helical" evidence="1">
    <location>
        <begin position="132"/>
        <end position="152"/>
    </location>
</feature>
<protein>
    <recommendedName>
        <fullName evidence="4">FAR-17a/AIG1-like protein</fullName>
    </recommendedName>
</protein>
<name>A0A7X2ZQB5_9FLAO</name>
<dbReference type="InterPro" id="IPR049713">
    <property type="entry name" value="Pr6Pr-like"/>
</dbReference>
<comment type="caution">
    <text evidence="2">The sequence shown here is derived from an EMBL/GenBank/DDBJ whole genome shotgun (WGS) entry which is preliminary data.</text>
</comment>
<keyword evidence="1" id="KW-1133">Transmembrane helix</keyword>
<reference evidence="2 3" key="1">
    <citation type="journal article" date="2019" name="Mar. Drugs">
        <title>Comparative Genomics and CAZyme Genome Repertoires of Marine Zobellia amurskyensis KMM 3526(T) and Zobellia laminariae KMM 3676(T).</title>
        <authorList>
            <person name="Chernysheva N."/>
            <person name="Bystritskaya E."/>
            <person name="Stenkova A."/>
            <person name="Golovkin I."/>
            <person name="Nedashkovskaya O."/>
            <person name="Isaeva M."/>
        </authorList>
    </citation>
    <scope>NUCLEOTIDE SEQUENCE [LARGE SCALE GENOMIC DNA]</scope>
    <source>
        <strain evidence="2 3">KMM 3526</strain>
    </source>
</reference>
<keyword evidence="3" id="KW-1185">Reference proteome</keyword>